<evidence type="ECO:0000256" key="4">
    <source>
        <dbReference type="ARBA" id="ARBA00023136"/>
    </source>
</evidence>
<dbReference type="PANTHER" id="PTHR34933:SF1">
    <property type="entry name" value="FLAGELLAR L-RING PROTEIN"/>
    <property type="match status" value="1"/>
</dbReference>
<dbReference type="Proteomes" id="UP001595713">
    <property type="component" value="Unassembled WGS sequence"/>
</dbReference>
<evidence type="ECO:0000256" key="6">
    <source>
        <dbReference type="ARBA" id="ARBA00023237"/>
    </source>
</evidence>
<protein>
    <recommendedName>
        <fullName evidence="7">Flagellar L-ring protein</fullName>
    </recommendedName>
    <alternativeName>
        <fullName evidence="7">Basal body L-ring protein</fullName>
    </alternativeName>
</protein>
<keyword evidence="10" id="KW-1185">Reference proteome</keyword>
<comment type="similarity">
    <text evidence="2 7">Belongs to the FlgH family.</text>
</comment>
<proteinExistence type="inferred from homology"/>
<dbReference type="PROSITE" id="PS51257">
    <property type="entry name" value="PROKAR_LIPOPROTEIN"/>
    <property type="match status" value="1"/>
</dbReference>
<evidence type="ECO:0000256" key="5">
    <source>
        <dbReference type="ARBA" id="ARBA00023143"/>
    </source>
</evidence>
<keyword evidence="5 7" id="KW-0975">Bacterial flagellum</keyword>
<evidence type="ECO:0000256" key="8">
    <source>
        <dbReference type="SAM" id="MobiDB-lite"/>
    </source>
</evidence>
<evidence type="ECO:0000256" key="2">
    <source>
        <dbReference type="ARBA" id="ARBA00006929"/>
    </source>
</evidence>
<organism evidence="9 10">
    <name type="scientific">Sphingomonas hylomeconis</name>
    <dbReference type="NCBI Taxonomy" id="1395958"/>
    <lineage>
        <taxon>Bacteria</taxon>
        <taxon>Pseudomonadati</taxon>
        <taxon>Pseudomonadota</taxon>
        <taxon>Alphaproteobacteria</taxon>
        <taxon>Sphingomonadales</taxon>
        <taxon>Sphingomonadaceae</taxon>
        <taxon>Sphingomonas</taxon>
    </lineage>
</organism>
<evidence type="ECO:0000313" key="9">
    <source>
        <dbReference type="EMBL" id="MFC3578703.1"/>
    </source>
</evidence>
<dbReference type="HAMAP" id="MF_00415">
    <property type="entry name" value="FlgH"/>
    <property type="match status" value="1"/>
</dbReference>
<name>A0ABV7SP50_9SPHN</name>
<keyword evidence="3 7" id="KW-0732">Signal</keyword>
<accession>A0ABV7SP50</accession>
<keyword evidence="6 7" id="KW-0998">Cell outer membrane</keyword>
<dbReference type="RefSeq" id="WP_261293884.1">
    <property type="nucleotide sequence ID" value="NZ_JANQBK010000004.1"/>
</dbReference>
<evidence type="ECO:0000256" key="3">
    <source>
        <dbReference type="ARBA" id="ARBA00022729"/>
    </source>
</evidence>
<evidence type="ECO:0000256" key="1">
    <source>
        <dbReference type="ARBA" id="ARBA00002591"/>
    </source>
</evidence>
<feature type="region of interest" description="Disordered" evidence="8">
    <location>
        <begin position="138"/>
        <end position="159"/>
    </location>
</feature>
<comment type="subunit">
    <text evidence="7">The basal body constitutes a major portion of the flagellar organelle and consists of four rings (L,P,S, and M) mounted on a central rod.</text>
</comment>
<dbReference type="PRINTS" id="PR01008">
    <property type="entry name" value="FLGLRINGFLGH"/>
</dbReference>
<dbReference type="NCBIfam" id="NF001305">
    <property type="entry name" value="PRK00249.1-5"/>
    <property type="match status" value="1"/>
</dbReference>
<comment type="function">
    <text evidence="1 7">Assembles around the rod to form the L-ring and probably protects the motor/basal body from shearing forces during rotation.</text>
</comment>
<reference evidence="10" key="1">
    <citation type="journal article" date="2019" name="Int. J. Syst. Evol. Microbiol.">
        <title>The Global Catalogue of Microorganisms (GCM) 10K type strain sequencing project: providing services to taxonomists for standard genome sequencing and annotation.</title>
        <authorList>
            <consortium name="The Broad Institute Genomics Platform"/>
            <consortium name="The Broad Institute Genome Sequencing Center for Infectious Disease"/>
            <person name="Wu L."/>
            <person name="Ma J."/>
        </authorList>
    </citation>
    <scope>NUCLEOTIDE SEQUENCE [LARGE SCALE GENOMIC DNA]</scope>
    <source>
        <strain evidence="10">KCTC 42739</strain>
    </source>
</reference>
<comment type="subcellular location">
    <subcellularLocation>
        <location evidence="7">Cell outer membrane</location>
        <topology evidence="7">Lipid-anchor</topology>
    </subcellularLocation>
    <subcellularLocation>
        <location evidence="7">Bacterial flagellum basal body</location>
    </subcellularLocation>
</comment>
<evidence type="ECO:0000313" key="10">
    <source>
        <dbReference type="Proteomes" id="UP001595713"/>
    </source>
</evidence>
<dbReference type="EMBL" id="JBHRXP010000001">
    <property type="protein sequence ID" value="MFC3578703.1"/>
    <property type="molecule type" value="Genomic_DNA"/>
</dbReference>
<keyword evidence="4 7" id="KW-0472">Membrane</keyword>
<comment type="caution">
    <text evidence="9">The sequence shown here is derived from an EMBL/GenBank/DDBJ whole genome shotgun (WGS) entry which is preliminary data.</text>
</comment>
<dbReference type="Pfam" id="PF02107">
    <property type="entry name" value="FlgH"/>
    <property type="match status" value="1"/>
</dbReference>
<keyword evidence="9" id="KW-0969">Cilium</keyword>
<evidence type="ECO:0000256" key="7">
    <source>
        <dbReference type="HAMAP-Rule" id="MF_00415"/>
    </source>
</evidence>
<sequence>MKFIASLAGMVLLLSGCGVVGRLENVGKAPKLSPADPGDAPTIEASLGQSGASLRRDAVPAGPDGTAPAASASLFRVGAAAFLGDQRAARVGDILTIRINIADKAEVGNTTSRNRSGSENAGIGALLGLDKLLPKSIDPTNLASTNSKSQSSGGGNISRSETISMTMSAIVTAVLPNGNLMVRGRQEVRVNYELRELIVTGIVRPQDIARDNSIRHSQIAEARISYGGRGQLSDAQQARWGQQIYDALFPF</sequence>
<keyword evidence="7" id="KW-0449">Lipoprotein</keyword>
<dbReference type="PANTHER" id="PTHR34933">
    <property type="entry name" value="FLAGELLAR L-RING PROTEIN"/>
    <property type="match status" value="1"/>
</dbReference>
<keyword evidence="9" id="KW-0282">Flagellum</keyword>
<keyword evidence="9" id="KW-0966">Cell projection</keyword>
<dbReference type="InterPro" id="IPR000527">
    <property type="entry name" value="Flag_Lring"/>
</dbReference>
<gene>
    <name evidence="7 9" type="primary">flgH</name>
    <name evidence="9" type="ORF">ACFONA_00875</name>
</gene>